<protein>
    <submittedName>
        <fullName evidence="1">Head completion adaptor</fullName>
    </submittedName>
</protein>
<evidence type="ECO:0000313" key="2">
    <source>
        <dbReference type="Proteomes" id="UP000259765"/>
    </source>
</evidence>
<reference evidence="1 2" key="1">
    <citation type="submission" date="2017-11" db="EMBL/GenBank/DDBJ databases">
        <title>A major lineage of nontailed dsDNA viruses as unrecognized killers of marine bacteria.</title>
        <authorList>
            <person name="Kauffman K.M."/>
            <person name="Hussain F.A."/>
            <person name="Yang J."/>
            <person name="Arevalo P."/>
            <person name="Brown J.M."/>
            <person name="Chang W.K."/>
            <person name="VanInsberghe D."/>
            <person name="Elsherbini J."/>
            <person name="Cutler M.B."/>
            <person name="Kelly L."/>
            <person name="Polz M.F."/>
        </authorList>
    </citation>
    <scope>NUCLEOTIDE SEQUENCE [LARGE SCALE GENOMIC DNA]</scope>
</reference>
<name>A0A2I7R0H4_9CAUD</name>
<organism evidence="1 2">
    <name type="scientific">Vibrio phage 1.097.O._10N.286.49.B3</name>
    <dbReference type="NCBI Taxonomy" id="1881383"/>
    <lineage>
        <taxon>Viruses</taxon>
        <taxon>Duplodnaviria</taxon>
        <taxon>Heunggongvirae</taxon>
        <taxon>Uroviricota</taxon>
        <taxon>Caudoviricetes</taxon>
        <taxon>Schitoviridae</taxon>
        <taxon>Pontosvirinae</taxon>
        <taxon>Dorisvirus</taxon>
        <taxon>Dorisvirus 49B3</taxon>
    </lineage>
</organism>
<evidence type="ECO:0000313" key="1">
    <source>
        <dbReference type="EMBL" id="AUR87156.1"/>
    </source>
</evidence>
<dbReference type="Proteomes" id="UP000259765">
    <property type="component" value="Segment"/>
</dbReference>
<dbReference type="EMBL" id="MG592470">
    <property type="protein sequence ID" value="AUR87156.1"/>
    <property type="molecule type" value="Genomic_DNA"/>
</dbReference>
<gene>
    <name evidence="1" type="ORF">NVP1097O_10</name>
</gene>
<sequence>MKLSELFSYLTYGELNNLKVGGKEDGGIYPKYSDEVVTYITQGLSALHSRFELKQNELVIQQFEEITDYIIQPEYSQYNEDSTEPKRWIMDLPNSPYSGDLIRISEVFNEGGVRMPLNDSMKPNSMTTPRFDILQMPMPDPENAYAVLYVADHDPIDLTNLAPKYINISIPTPLVRALVLYVSSLAHTAVGSPEGVNTGFAKMQEYEAVCIGMEVQGTIAKETWELNKIRRDGWV</sequence>
<keyword evidence="2" id="KW-1185">Reference proteome</keyword>
<proteinExistence type="predicted"/>
<accession>A0A2I7R0H4</accession>